<gene>
    <name evidence="1" type="ORF">GDO81_001073</name>
</gene>
<dbReference type="EMBL" id="WNYA01000001">
    <property type="protein sequence ID" value="KAG8594104.1"/>
    <property type="molecule type" value="Genomic_DNA"/>
</dbReference>
<keyword evidence="2" id="KW-1185">Reference proteome</keyword>
<name>A0AAV7DB10_ENGPU</name>
<dbReference type="Proteomes" id="UP000824782">
    <property type="component" value="Unassembled WGS sequence"/>
</dbReference>
<sequence>MNFTFVLMVNFTYPIQVMLTASGRELAVYTSPGQRRGTSLAHALSGALGLRSKDAFQLYAGERAHCANTQSDNRRFSNMRGIRPNTMMGVFLASYTEALYHND</sequence>
<reference evidence="1" key="1">
    <citation type="thesis" date="2020" institute="ProQuest LLC" country="789 East Eisenhower Parkway, Ann Arbor, MI, USA">
        <title>Comparative Genomics and Chromosome Evolution.</title>
        <authorList>
            <person name="Mudd A.B."/>
        </authorList>
    </citation>
    <scope>NUCLEOTIDE SEQUENCE</scope>
    <source>
        <strain evidence="1">237g6f4</strain>
        <tissue evidence="1">Blood</tissue>
    </source>
</reference>
<evidence type="ECO:0000313" key="2">
    <source>
        <dbReference type="Proteomes" id="UP000824782"/>
    </source>
</evidence>
<protein>
    <submittedName>
        <fullName evidence="1">Uncharacterized protein</fullName>
    </submittedName>
</protein>
<dbReference type="AlphaFoldDB" id="A0AAV7DB10"/>
<comment type="caution">
    <text evidence="1">The sequence shown here is derived from an EMBL/GenBank/DDBJ whole genome shotgun (WGS) entry which is preliminary data.</text>
</comment>
<accession>A0AAV7DB10</accession>
<evidence type="ECO:0000313" key="1">
    <source>
        <dbReference type="EMBL" id="KAG8594104.1"/>
    </source>
</evidence>
<organism evidence="1 2">
    <name type="scientific">Engystomops pustulosus</name>
    <name type="common">Tungara frog</name>
    <name type="synonym">Physalaemus pustulosus</name>
    <dbReference type="NCBI Taxonomy" id="76066"/>
    <lineage>
        <taxon>Eukaryota</taxon>
        <taxon>Metazoa</taxon>
        <taxon>Chordata</taxon>
        <taxon>Craniata</taxon>
        <taxon>Vertebrata</taxon>
        <taxon>Euteleostomi</taxon>
        <taxon>Amphibia</taxon>
        <taxon>Batrachia</taxon>
        <taxon>Anura</taxon>
        <taxon>Neobatrachia</taxon>
        <taxon>Hyloidea</taxon>
        <taxon>Leptodactylidae</taxon>
        <taxon>Leiuperinae</taxon>
        <taxon>Engystomops</taxon>
    </lineage>
</organism>
<proteinExistence type="predicted"/>